<sequence>MIATNALGRSPGQKWTGFSFTRREARTSEAAVRRTEDSVRRHAFDSLSC</sequence>
<evidence type="ECO:0000313" key="3">
    <source>
        <dbReference type="Proteomes" id="UP000031549"/>
    </source>
</evidence>
<dbReference type="RefSeq" id="WP_163519305.1">
    <property type="nucleotide sequence ID" value="NZ_JTCM02000117.1"/>
</dbReference>
<reference evidence="2 3" key="1">
    <citation type="journal article" date="2015" name="Genome Announc.">
        <title>Draft Genome Sequence of Cyanobacterium Hassallia byssoidea Strain VB512170, Isolated from Monuments in India.</title>
        <authorList>
            <person name="Singh D."/>
            <person name="Chandrababunaidu M.M."/>
            <person name="Panda A."/>
            <person name="Sen D."/>
            <person name="Bhattacharyya S."/>
            <person name="Adhikary S.P."/>
            <person name="Tripathy S."/>
        </authorList>
    </citation>
    <scope>NUCLEOTIDE SEQUENCE [LARGE SCALE GENOMIC DNA]</scope>
    <source>
        <strain evidence="2 3">VB512170</strain>
    </source>
</reference>
<evidence type="ECO:0000313" key="2">
    <source>
        <dbReference type="EMBL" id="NEU76542.1"/>
    </source>
</evidence>
<comment type="caution">
    <text evidence="2">The sequence shown here is derived from an EMBL/GenBank/DDBJ whole genome shotgun (WGS) entry which is preliminary data.</text>
</comment>
<proteinExistence type="predicted"/>
<keyword evidence="3" id="KW-1185">Reference proteome</keyword>
<accession>A0A846HGQ8</accession>
<evidence type="ECO:0000256" key="1">
    <source>
        <dbReference type="SAM" id="MobiDB-lite"/>
    </source>
</evidence>
<dbReference type="Proteomes" id="UP000031549">
    <property type="component" value="Unassembled WGS sequence"/>
</dbReference>
<organism evidence="2 3">
    <name type="scientific">Hassallia byssoidea VB512170</name>
    <dbReference type="NCBI Taxonomy" id="1304833"/>
    <lineage>
        <taxon>Bacteria</taxon>
        <taxon>Bacillati</taxon>
        <taxon>Cyanobacteriota</taxon>
        <taxon>Cyanophyceae</taxon>
        <taxon>Nostocales</taxon>
        <taxon>Tolypothrichaceae</taxon>
        <taxon>Hassallia</taxon>
    </lineage>
</organism>
<protein>
    <submittedName>
        <fullName evidence="2">Uncharacterized protein</fullName>
    </submittedName>
</protein>
<gene>
    <name evidence="2" type="ORF">PI95_029525</name>
</gene>
<name>A0A846HGQ8_9CYAN</name>
<feature type="region of interest" description="Disordered" evidence="1">
    <location>
        <begin position="1"/>
        <end position="20"/>
    </location>
</feature>
<dbReference type="EMBL" id="JTCM02000117">
    <property type="protein sequence ID" value="NEU76542.1"/>
    <property type="molecule type" value="Genomic_DNA"/>
</dbReference>
<dbReference type="AlphaFoldDB" id="A0A846HGQ8"/>